<name>A0A6A5ZKN9_9PLEO</name>
<evidence type="ECO:0000313" key="3">
    <source>
        <dbReference type="Proteomes" id="UP000799770"/>
    </source>
</evidence>
<feature type="signal peptide" evidence="1">
    <location>
        <begin position="1"/>
        <end position="20"/>
    </location>
</feature>
<gene>
    <name evidence="2" type="ORF">BDV96DRAFT_610077</name>
</gene>
<keyword evidence="1" id="KW-0732">Signal</keyword>
<dbReference type="PANTHER" id="PTHR35567:SF1">
    <property type="entry name" value="CONSERVED FUNGAL PROTEIN (AFU_ORTHOLOGUE AFUA_1G14230)"/>
    <property type="match status" value="1"/>
</dbReference>
<proteinExistence type="predicted"/>
<reference evidence="2" key="1">
    <citation type="journal article" date="2020" name="Stud. Mycol.">
        <title>101 Dothideomycetes genomes: a test case for predicting lifestyles and emergence of pathogens.</title>
        <authorList>
            <person name="Haridas S."/>
            <person name="Albert R."/>
            <person name="Binder M."/>
            <person name="Bloem J."/>
            <person name="Labutti K."/>
            <person name="Salamov A."/>
            <person name="Andreopoulos B."/>
            <person name="Baker S."/>
            <person name="Barry K."/>
            <person name="Bills G."/>
            <person name="Bluhm B."/>
            <person name="Cannon C."/>
            <person name="Castanera R."/>
            <person name="Culley D."/>
            <person name="Daum C."/>
            <person name="Ezra D."/>
            <person name="Gonzalez J."/>
            <person name="Henrissat B."/>
            <person name="Kuo A."/>
            <person name="Liang C."/>
            <person name="Lipzen A."/>
            <person name="Lutzoni F."/>
            <person name="Magnuson J."/>
            <person name="Mondo S."/>
            <person name="Nolan M."/>
            <person name="Ohm R."/>
            <person name="Pangilinan J."/>
            <person name="Park H.-J."/>
            <person name="Ramirez L."/>
            <person name="Alfaro M."/>
            <person name="Sun H."/>
            <person name="Tritt A."/>
            <person name="Yoshinaga Y."/>
            <person name="Zwiers L.-H."/>
            <person name="Turgeon B."/>
            <person name="Goodwin S."/>
            <person name="Spatafora J."/>
            <person name="Crous P."/>
            <person name="Grigoriev I."/>
        </authorList>
    </citation>
    <scope>NUCLEOTIDE SEQUENCE</scope>
    <source>
        <strain evidence="2">CBS 627.86</strain>
    </source>
</reference>
<evidence type="ECO:0000256" key="1">
    <source>
        <dbReference type="SAM" id="SignalP"/>
    </source>
</evidence>
<dbReference type="Proteomes" id="UP000799770">
    <property type="component" value="Unassembled WGS sequence"/>
</dbReference>
<evidence type="ECO:0000313" key="2">
    <source>
        <dbReference type="EMBL" id="KAF2119919.1"/>
    </source>
</evidence>
<dbReference type="OrthoDB" id="1859733at2759"/>
<feature type="chain" id="PRO_5025513065" description="Malate dehydrogenase" evidence="1">
    <location>
        <begin position="21"/>
        <end position="228"/>
    </location>
</feature>
<keyword evidence="3" id="KW-1185">Reference proteome</keyword>
<dbReference type="InterPro" id="IPR021851">
    <property type="entry name" value="DUF3455"/>
</dbReference>
<accession>A0A6A5ZKN9</accession>
<dbReference type="AlphaFoldDB" id="A0A6A5ZKN9"/>
<dbReference type="Pfam" id="PF11937">
    <property type="entry name" value="DUF3455"/>
    <property type="match status" value="1"/>
</dbReference>
<organism evidence="2 3">
    <name type="scientific">Lophiotrema nucula</name>
    <dbReference type="NCBI Taxonomy" id="690887"/>
    <lineage>
        <taxon>Eukaryota</taxon>
        <taxon>Fungi</taxon>
        <taxon>Dikarya</taxon>
        <taxon>Ascomycota</taxon>
        <taxon>Pezizomycotina</taxon>
        <taxon>Dothideomycetes</taxon>
        <taxon>Pleosporomycetidae</taxon>
        <taxon>Pleosporales</taxon>
        <taxon>Lophiotremataceae</taxon>
        <taxon>Lophiotrema</taxon>
    </lineage>
</organism>
<protein>
    <recommendedName>
        <fullName evidence="4">Malate dehydrogenase</fullName>
    </recommendedName>
</protein>
<dbReference type="PANTHER" id="PTHR35567">
    <property type="entry name" value="MALATE DEHYDROGENASE (AFU_ORTHOLOGUE AFUA_2G13800)"/>
    <property type="match status" value="1"/>
</dbReference>
<evidence type="ECO:0008006" key="4">
    <source>
        <dbReference type="Google" id="ProtNLM"/>
    </source>
</evidence>
<sequence length="228" mass="24280">MIFTNTISLLLALAPAAIFAAPTKTGSISDIKLTAQQIKLVTNGACDVAGLSMPVAPTPLPAPGAGLKVSHVAIGRGTQNYTCATNTKDSVPVLYGANAFLYNATCNAVHYPDLFTMYSTYAMSETAPYKSDVAKLLLSGHHEFTAAGSPYFNLDSNNGQFGYIVAKKNGTSNAPATKDVPWLKLTATDGDFKEVYRLNTLDGQAPATCEGQASTIFVQYAAVYWFWK</sequence>
<dbReference type="EMBL" id="ML977314">
    <property type="protein sequence ID" value="KAF2119919.1"/>
    <property type="molecule type" value="Genomic_DNA"/>
</dbReference>